<dbReference type="PROSITE" id="PS50937">
    <property type="entry name" value="HTH_MERR_2"/>
    <property type="match status" value="1"/>
</dbReference>
<dbReference type="SUPFAM" id="SSF46955">
    <property type="entry name" value="Putative DNA-binding domain"/>
    <property type="match status" value="1"/>
</dbReference>
<dbReference type="GO" id="GO:0005737">
    <property type="term" value="C:cytoplasm"/>
    <property type="evidence" value="ECO:0007669"/>
    <property type="project" value="UniProtKB-SubCell"/>
</dbReference>
<evidence type="ECO:0000256" key="6">
    <source>
        <dbReference type="ARBA" id="ARBA00023125"/>
    </source>
</evidence>
<proteinExistence type="inferred from homology"/>
<dbReference type="InterPro" id="IPR009061">
    <property type="entry name" value="DNA-bd_dom_put_sf"/>
</dbReference>
<evidence type="ECO:0000256" key="4">
    <source>
        <dbReference type="ARBA" id="ARBA00022969"/>
    </source>
</evidence>
<dbReference type="Pfam" id="PF13411">
    <property type="entry name" value="MerR_1"/>
    <property type="match status" value="1"/>
</dbReference>
<evidence type="ECO:0000256" key="7">
    <source>
        <dbReference type="ARBA" id="ARBA00023306"/>
    </source>
</evidence>
<feature type="coiled-coil region" evidence="8">
    <location>
        <begin position="89"/>
        <end position="149"/>
    </location>
</feature>
<reference evidence="10" key="1">
    <citation type="submission" date="2022-02" db="EMBL/GenBank/DDBJ databases">
        <title>Fredinandcohnia quinoae sp. nov. isolated from Chenopodium quinoa seeds.</title>
        <authorList>
            <person name="Saati-Santamaria Z."/>
            <person name="Flores-Felix J.D."/>
            <person name="Igual J.M."/>
            <person name="Velazquez E."/>
            <person name="Garcia-Fraile P."/>
            <person name="Martinez-Molina E."/>
        </authorList>
    </citation>
    <scope>NUCLEOTIDE SEQUENCE</scope>
    <source>
        <strain evidence="10">SECRCQ15</strain>
    </source>
</reference>
<dbReference type="Gene3D" id="1.10.1660.10">
    <property type="match status" value="1"/>
</dbReference>
<keyword evidence="1 8" id="KW-0963">Cytoplasm</keyword>
<keyword evidence="5 8" id="KW-0175">Coiled coil</keyword>
<dbReference type="GO" id="GO:0008356">
    <property type="term" value="P:asymmetric cell division"/>
    <property type="evidence" value="ECO:0007669"/>
    <property type="project" value="UniProtKB-UniRule"/>
</dbReference>
<evidence type="ECO:0000313" key="11">
    <source>
        <dbReference type="Proteomes" id="UP001431131"/>
    </source>
</evidence>
<feature type="DNA-binding region" description="H-T-H motif" evidence="8">
    <location>
        <begin position="3"/>
        <end position="23"/>
    </location>
</feature>
<dbReference type="GO" id="GO:0007059">
    <property type="term" value="P:chromosome segregation"/>
    <property type="evidence" value="ECO:0007669"/>
    <property type="project" value="UniProtKB-UniRule"/>
</dbReference>
<keyword evidence="7 8" id="KW-0131">Cell cycle</keyword>
<name>A0AAW5E684_9BACI</name>
<evidence type="ECO:0000256" key="3">
    <source>
        <dbReference type="ARBA" id="ARBA00022829"/>
    </source>
</evidence>
<sequence>MNTAELAGIVGVSTKTIRRWIRDYNIPCQKNEYGHFIFTDEDLTFYNQIRDQLKNGTPNDEIKAKVKQPRKGTVRTMQKGTDQPVEQLVAKLLERVEQNERRIESKASDVVSYQLLQHRNELDELQKKVKQLEDYIQVLENERRNMKRETTLKIEPPVQKPRRRKKIMGFLL</sequence>
<organism evidence="10 11">
    <name type="scientific">Fredinandcohnia quinoae</name>
    <dbReference type="NCBI Taxonomy" id="2918902"/>
    <lineage>
        <taxon>Bacteria</taxon>
        <taxon>Bacillati</taxon>
        <taxon>Bacillota</taxon>
        <taxon>Bacilli</taxon>
        <taxon>Bacillales</taxon>
        <taxon>Bacillaceae</taxon>
        <taxon>Fredinandcohnia</taxon>
    </lineage>
</organism>
<comment type="function">
    <text evidence="8">Required for the formation of axial filaments and for anchoring the origin regions at the cell poles in sporulating cells, thus ensuring proper chromosome segregation in the prespore. Binds in a dispersed manner throughout the chromosome but preferentially to sites clustered in the origin portion of the chromosome, causing condensation of the chromosome and its remodeling into an elongated, anchored structure.</text>
</comment>
<keyword evidence="2 8" id="KW-0132">Cell division</keyword>
<dbReference type="GO" id="GO:0030435">
    <property type="term" value="P:sporulation resulting in formation of a cellular spore"/>
    <property type="evidence" value="ECO:0007669"/>
    <property type="project" value="UniProtKB-UniRule"/>
</dbReference>
<dbReference type="AlphaFoldDB" id="A0AAW5E684"/>
<dbReference type="GO" id="GO:0003690">
    <property type="term" value="F:double-stranded DNA binding"/>
    <property type="evidence" value="ECO:0007669"/>
    <property type="project" value="UniProtKB-UniRule"/>
</dbReference>
<comment type="caution">
    <text evidence="10">The sequence shown here is derived from an EMBL/GenBank/DDBJ whole genome shotgun (WGS) entry which is preliminary data.</text>
</comment>
<protein>
    <recommendedName>
        <fullName evidence="8">Chromosome-anchoring protein RacA</fullName>
    </recommendedName>
</protein>
<dbReference type="GO" id="GO:0030261">
    <property type="term" value="P:chromosome condensation"/>
    <property type="evidence" value="ECO:0007669"/>
    <property type="project" value="UniProtKB-UniRule"/>
</dbReference>
<evidence type="ECO:0000256" key="2">
    <source>
        <dbReference type="ARBA" id="ARBA00022618"/>
    </source>
</evidence>
<feature type="domain" description="HTH merR-type" evidence="9">
    <location>
        <begin position="1"/>
        <end position="68"/>
    </location>
</feature>
<keyword evidence="4 8" id="KW-0749">Sporulation</keyword>
<evidence type="ECO:0000256" key="5">
    <source>
        <dbReference type="ARBA" id="ARBA00023054"/>
    </source>
</evidence>
<keyword evidence="11" id="KW-1185">Reference proteome</keyword>
<keyword evidence="6 8" id="KW-0238">DNA-binding</keyword>
<dbReference type="InterPro" id="IPR000551">
    <property type="entry name" value="MerR-type_HTH_dom"/>
</dbReference>
<gene>
    <name evidence="8" type="primary">racA</name>
    <name evidence="10" type="ORF">MJG50_07250</name>
</gene>
<evidence type="ECO:0000256" key="8">
    <source>
        <dbReference type="HAMAP-Rule" id="MF_01170"/>
    </source>
</evidence>
<comment type="subcellular location">
    <subcellularLocation>
        <location evidence="8">Cytoplasm</location>
    </subcellularLocation>
    <text evidence="8">Localizes to cell poles and nucleoid.</text>
</comment>
<dbReference type="GO" id="GO:0006355">
    <property type="term" value="P:regulation of DNA-templated transcription"/>
    <property type="evidence" value="ECO:0007669"/>
    <property type="project" value="InterPro"/>
</dbReference>
<accession>A0AAW5E684</accession>
<dbReference type="RefSeq" id="WP_240254125.1">
    <property type="nucleotide sequence ID" value="NZ_JAKTTI010000008.1"/>
</dbReference>
<evidence type="ECO:0000256" key="1">
    <source>
        <dbReference type="ARBA" id="ARBA00022490"/>
    </source>
</evidence>
<comment type="similarity">
    <text evidence="8">Belongs to the RacA family.</text>
</comment>
<evidence type="ECO:0000313" key="10">
    <source>
        <dbReference type="EMBL" id="MCH1625120.1"/>
    </source>
</evidence>
<dbReference type="EMBL" id="JAKTTI010000008">
    <property type="protein sequence ID" value="MCH1625120.1"/>
    <property type="molecule type" value="Genomic_DNA"/>
</dbReference>
<dbReference type="InterPro" id="IPR023522">
    <property type="entry name" value="Chrosome_anchoring_RacA"/>
</dbReference>
<evidence type="ECO:0000259" key="9">
    <source>
        <dbReference type="PROSITE" id="PS50937"/>
    </source>
</evidence>
<dbReference type="HAMAP" id="MF_01170">
    <property type="entry name" value="RacA"/>
    <property type="match status" value="1"/>
</dbReference>
<keyword evidence="3 8" id="KW-0159">Chromosome partition</keyword>
<dbReference type="Proteomes" id="UP001431131">
    <property type="component" value="Unassembled WGS sequence"/>
</dbReference>